<keyword evidence="12" id="KW-1185">Reference proteome</keyword>
<dbReference type="Pfam" id="PF00295">
    <property type="entry name" value="Glyco_hydro_28"/>
    <property type="match status" value="1"/>
</dbReference>
<dbReference type="SUPFAM" id="SSF51126">
    <property type="entry name" value="Pectin lyase-like"/>
    <property type="match status" value="1"/>
</dbReference>
<dbReference type="FunFam" id="2.160.20.10:FF:000004">
    <property type="entry name" value="Pectin lyase-like superfamily protein"/>
    <property type="match status" value="1"/>
</dbReference>
<evidence type="ECO:0000313" key="12">
    <source>
        <dbReference type="Proteomes" id="UP000195402"/>
    </source>
</evidence>
<protein>
    <submittedName>
        <fullName evidence="11">Glycoside hydrolase</fullName>
    </submittedName>
</protein>
<keyword evidence="3" id="KW-0134">Cell wall</keyword>
<comment type="caution">
    <text evidence="11">The sequence shown here is derived from an EMBL/GenBank/DDBJ whole genome shotgun (WGS) entry which is preliminary data.</text>
</comment>
<dbReference type="GO" id="GO:0005975">
    <property type="term" value="P:carbohydrate metabolic process"/>
    <property type="evidence" value="ECO:0007669"/>
    <property type="project" value="InterPro"/>
</dbReference>
<dbReference type="SMART" id="SM00710">
    <property type="entry name" value="PbH1"/>
    <property type="match status" value="5"/>
</dbReference>
<dbReference type="InterPro" id="IPR011050">
    <property type="entry name" value="Pectin_lyase_fold/virulence"/>
</dbReference>
<name>A0A200PR62_MACCD</name>
<dbReference type="GO" id="GO:0071555">
    <property type="term" value="P:cell wall organization"/>
    <property type="evidence" value="ECO:0007669"/>
    <property type="project" value="UniProtKB-KW"/>
</dbReference>
<dbReference type="AlphaFoldDB" id="A0A200PR62"/>
<evidence type="ECO:0000256" key="6">
    <source>
        <dbReference type="ARBA" id="ARBA00023295"/>
    </source>
</evidence>
<sequence>MPSSIEIKLCVLVCIFCTLNNNNNNNGGIFVGVLGGRSGKALTTTQAGGGGGGHVSSGGGGGGAKRGTTTPPNKQGGGSTTFNAFTSAWKAACGSTVASTVYIPKGTYMVGPVKFNGPCKAATVTVQMHGFLKATTDLSRYGSSSDWFEFGWVEGLTLTGGGTFDGQGASSWPFNKCPTNANCKLLPTNVKFVSTTNTIVRSITSLNSKFFHVVLLGCKDFHGSEIRISAPGNSPNTDGIHIERSTGVTISNSVIGTGDDCVSIGQGNAQVTITGITCGPGHGISVGSLGRYENEGDVNGLVVKGCTMSGTMNGIRIKTWANSPDASTASNMTFEDIVVNNVANPIIIDQTYCPYASCSSLAPSRVKLSDIFFKNIRGTTSSPVAVTLECSKGAPCQNVNLQDVHLDPSNGGSVAKASCQNIKAKYSGTQIPPPCV</sequence>
<dbReference type="OrthoDB" id="187139at2759"/>
<evidence type="ECO:0000256" key="10">
    <source>
        <dbReference type="SAM" id="MobiDB-lite"/>
    </source>
</evidence>
<evidence type="ECO:0000256" key="4">
    <source>
        <dbReference type="ARBA" id="ARBA00022525"/>
    </source>
</evidence>
<evidence type="ECO:0000313" key="11">
    <source>
        <dbReference type="EMBL" id="OVA00668.1"/>
    </source>
</evidence>
<dbReference type="PANTHER" id="PTHR31375">
    <property type="match status" value="1"/>
</dbReference>
<keyword evidence="6 9" id="KW-0326">Glycosidase</keyword>
<evidence type="ECO:0000256" key="9">
    <source>
        <dbReference type="RuleBase" id="RU361169"/>
    </source>
</evidence>
<dbReference type="GO" id="GO:0004650">
    <property type="term" value="F:polygalacturonase activity"/>
    <property type="evidence" value="ECO:0007669"/>
    <property type="project" value="InterPro"/>
</dbReference>
<gene>
    <name evidence="11" type="ORF">BVC80_9085g83</name>
</gene>
<dbReference type="FunCoup" id="A0A200PR62">
    <property type="interactions" value="62"/>
</dbReference>
<keyword evidence="7" id="KW-0961">Cell wall biogenesis/degradation</keyword>
<proteinExistence type="inferred from homology"/>
<dbReference type="STRING" id="56857.A0A200PR62"/>
<keyword evidence="5 9" id="KW-0378">Hydrolase</keyword>
<comment type="subcellular location">
    <subcellularLocation>
        <location evidence="1">Secreted</location>
        <location evidence="1">Cell wall</location>
    </subcellularLocation>
</comment>
<keyword evidence="4" id="KW-0964">Secreted</keyword>
<organism evidence="11 12">
    <name type="scientific">Macleaya cordata</name>
    <name type="common">Five-seeded plume-poppy</name>
    <name type="synonym">Bocconia cordata</name>
    <dbReference type="NCBI Taxonomy" id="56857"/>
    <lineage>
        <taxon>Eukaryota</taxon>
        <taxon>Viridiplantae</taxon>
        <taxon>Streptophyta</taxon>
        <taxon>Embryophyta</taxon>
        <taxon>Tracheophyta</taxon>
        <taxon>Spermatophyta</taxon>
        <taxon>Magnoliopsida</taxon>
        <taxon>Ranunculales</taxon>
        <taxon>Papaveraceae</taxon>
        <taxon>Papaveroideae</taxon>
        <taxon>Macleaya</taxon>
    </lineage>
</organism>
<dbReference type="InterPro" id="IPR006626">
    <property type="entry name" value="PbH1"/>
</dbReference>
<dbReference type="OMA" id="FVNNKNM"/>
<evidence type="ECO:0000256" key="8">
    <source>
        <dbReference type="PROSITE-ProRule" id="PRU10052"/>
    </source>
</evidence>
<comment type="similarity">
    <text evidence="2 9">Belongs to the glycosyl hydrolase 28 family.</text>
</comment>
<dbReference type="EMBL" id="MVGT01004289">
    <property type="protein sequence ID" value="OVA00668.1"/>
    <property type="molecule type" value="Genomic_DNA"/>
</dbReference>
<accession>A0A200PR62</accession>
<dbReference type="InterPro" id="IPR000743">
    <property type="entry name" value="Glyco_hydro_28"/>
</dbReference>
<dbReference type="InParanoid" id="A0A200PR62"/>
<feature type="compositionally biased region" description="Gly residues" evidence="10">
    <location>
        <begin position="47"/>
        <end position="65"/>
    </location>
</feature>
<feature type="region of interest" description="Disordered" evidence="10">
    <location>
        <begin position="44"/>
        <end position="79"/>
    </location>
</feature>
<dbReference type="Gene3D" id="2.160.20.10">
    <property type="entry name" value="Single-stranded right-handed beta-helix, Pectin lyase-like"/>
    <property type="match status" value="1"/>
</dbReference>
<evidence type="ECO:0000256" key="1">
    <source>
        <dbReference type="ARBA" id="ARBA00004191"/>
    </source>
</evidence>
<evidence type="ECO:0000256" key="3">
    <source>
        <dbReference type="ARBA" id="ARBA00022512"/>
    </source>
</evidence>
<evidence type="ECO:0000256" key="5">
    <source>
        <dbReference type="ARBA" id="ARBA00022801"/>
    </source>
</evidence>
<dbReference type="PROSITE" id="PS00502">
    <property type="entry name" value="POLYGALACTURONASE"/>
    <property type="match status" value="1"/>
</dbReference>
<dbReference type="Proteomes" id="UP000195402">
    <property type="component" value="Unassembled WGS sequence"/>
</dbReference>
<dbReference type="InterPro" id="IPR012334">
    <property type="entry name" value="Pectin_lyas_fold"/>
</dbReference>
<reference evidence="11 12" key="1">
    <citation type="journal article" date="2017" name="Mol. Plant">
        <title>The Genome of Medicinal Plant Macleaya cordata Provides New Insights into Benzylisoquinoline Alkaloids Metabolism.</title>
        <authorList>
            <person name="Liu X."/>
            <person name="Liu Y."/>
            <person name="Huang P."/>
            <person name="Ma Y."/>
            <person name="Qing Z."/>
            <person name="Tang Q."/>
            <person name="Cao H."/>
            <person name="Cheng P."/>
            <person name="Zheng Y."/>
            <person name="Yuan Z."/>
            <person name="Zhou Y."/>
            <person name="Liu J."/>
            <person name="Tang Z."/>
            <person name="Zhuo Y."/>
            <person name="Zhang Y."/>
            <person name="Yu L."/>
            <person name="Huang J."/>
            <person name="Yang P."/>
            <person name="Peng Q."/>
            <person name="Zhang J."/>
            <person name="Jiang W."/>
            <person name="Zhang Z."/>
            <person name="Lin K."/>
            <person name="Ro D.K."/>
            <person name="Chen X."/>
            <person name="Xiong X."/>
            <person name="Shang Y."/>
            <person name="Huang S."/>
            <person name="Zeng J."/>
        </authorList>
    </citation>
    <scope>NUCLEOTIDE SEQUENCE [LARGE SCALE GENOMIC DNA]</scope>
    <source>
        <strain evidence="12">cv. BLH2017</strain>
        <tissue evidence="11">Root</tissue>
    </source>
</reference>
<evidence type="ECO:0000256" key="7">
    <source>
        <dbReference type="ARBA" id="ARBA00023316"/>
    </source>
</evidence>
<feature type="active site" evidence="8">
    <location>
        <position position="282"/>
    </location>
</feature>
<evidence type="ECO:0000256" key="2">
    <source>
        <dbReference type="ARBA" id="ARBA00008834"/>
    </source>
</evidence>